<accession>A0AAD7NH95</accession>
<dbReference type="PANTHER" id="PTHR45910:SF1">
    <property type="entry name" value="N-ALPHA-ACETYLTRANSFERASE 20"/>
    <property type="match status" value="1"/>
</dbReference>
<evidence type="ECO:0000256" key="2">
    <source>
        <dbReference type="ARBA" id="ARBA00023315"/>
    </source>
</evidence>
<evidence type="ECO:0000256" key="1">
    <source>
        <dbReference type="ARBA" id="ARBA00022679"/>
    </source>
</evidence>
<comment type="caution">
    <text evidence="3">The sequence shown here is derived from an EMBL/GenBank/DDBJ whole genome shotgun (WGS) entry which is preliminary data.</text>
</comment>
<dbReference type="PANTHER" id="PTHR45910">
    <property type="entry name" value="N-ALPHA-ACETYLTRANSFERASE 20"/>
    <property type="match status" value="1"/>
</dbReference>
<reference evidence="3" key="1">
    <citation type="submission" date="2023-03" db="EMBL/GenBank/DDBJ databases">
        <title>Massive genome expansion in bonnet fungi (Mycena s.s.) driven by repeated elements and novel gene families across ecological guilds.</title>
        <authorList>
            <consortium name="Lawrence Berkeley National Laboratory"/>
            <person name="Harder C.B."/>
            <person name="Miyauchi S."/>
            <person name="Viragh M."/>
            <person name="Kuo A."/>
            <person name="Thoen E."/>
            <person name="Andreopoulos B."/>
            <person name="Lu D."/>
            <person name="Skrede I."/>
            <person name="Drula E."/>
            <person name="Henrissat B."/>
            <person name="Morin E."/>
            <person name="Kohler A."/>
            <person name="Barry K."/>
            <person name="LaButti K."/>
            <person name="Morin E."/>
            <person name="Salamov A."/>
            <person name="Lipzen A."/>
            <person name="Mereny Z."/>
            <person name="Hegedus B."/>
            <person name="Baldrian P."/>
            <person name="Stursova M."/>
            <person name="Weitz H."/>
            <person name="Taylor A."/>
            <person name="Grigoriev I.V."/>
            <person name="Nagy L.G."/>
            <person name="Martin F."/>
            <person name="Kauserud H."/>
        </authorList>
    </citation>
    <scope>NUCLEOTIDE SEQUENCE</scope>
    <source>
        <strain evidence="3">CBHHK188m</strain>
    </source>
</reference>
<dbReference type="AlphaFoldDB" id="A0AAD7NH95"/>
<dbReference type="GO" id="GO:0031416">
    <property type="term" value="C:NatB complex"/>
    <property type="evidence" value="ECO:0007669"/>
    <property type="project" value="TreeGrafter"/>
</dbReference>
<evidence type="ECO:0000313" key="3">
    <source>
        <dbReference type="EMBL" id="KAJ7760244.1"/>
    </source>
</evidence>
<dbReference type="InterPro" id="IPR051646">
    <property type="entry name" value="NatB_acetyltransferase_subunit"/>
</dbReference>
<keyword evidence="4" id="KW-1185">Reference proteome</keyword>
<dbReference type="Proteomes" id="UP001215280">
    <property type="component" value="Unassembled WGS sequence"/>
</dbReference>
<name>A0AAD7NH95_9AGAR</name>
<dbReference type="GO" id="GO:0004596">
    <property type="term" value="F:protein-N-terminal amino-acid acetyltransferase activity"/>
    <property type="evidence" value="ECO:0007669"/>
    <property type="project" value="TreeGrafter"/>
</dbReference>
<keyword evidence="2" id="KW-0012">Acyltransferase</keyword>
<evidence type="ECO:0000313" key="4">
    <source>
        <dbReference type="Proteomes" id="UP001215280"/>
    </source>
</evidence>
<protein>
    <submittedName>
        <fullName evidence="3">Uncharacterized protein</fullName>
    </submittedName>
</protein>
<sequence>MSILRPFVTSDMFTFSNVNLDLFTTTYSPSYYLNYLARWPDLCCATVAPNGHMMGYRVPICGKAEGLSHSFHGHITILTVSPPCRLLCLTSTLIAHLKAVEYYKDLGGGRGRHEEDVFGESCFDELVMFLRSGRRSVRVNGRDVLVSREEVL</sequence>
<dbReference type="EMBL" id="JARJLG010000049">
    <property type="protein sequence ID" value="KAJ7760244.1"/>
    <property type="molecule type" value="Genomic_DNA"/>
</dbReference>
<gene>
    <name evidence="3" type="ORF">DFH07DRAFT_903403</name>
</gene>
<keyword evidence="1" id="KW-0808">Transferase</keyword>
<organism evidence="3 4">
    <name type="scientific">Mycena maculata</name>
    <dbReference type="NCBI Taxonomy" id="230809"/>
    <lineage>
        <taxon>Eukaryota</taxon>
        <taxon>Fungi</taxon>
        <taxon>Dikarya</taxon>
        <taxon>Basidiomycota</taxon>
        <taxon>Agaricomycotina</taxon>
        <taxon>Agaricomycetes</taxon>
        <taxon>Agaricomycetidae</taxon>
        <taxon>Agaricales</taxon>
        <taxon>Marasmiineae</taxon>
        <taxon>Mycenaceae</taxon>
        <taxon>Mycena</taxon>
    </lineage>
</organism>
<proteinExistence type="predicted"/>
<dbReference type="Gene3D" id="3.40.630.30">
    <property type="match status" value="1"/>
</dbReference>